<dbReference type="PRINTS" id="PR02060">
    <property type="entry name" value="WOLFFAMILY"/>
</dbReference>
<evidence type="ECO:0000259" key="2">
    <source>
        <dbReference type="Pfam" id="PF19914"/>
    </source>
</evidence>
<dbReference type="EMBL" id="JASPKZ010004714">
    <property type="protein sequence ID" value="KAJ9589811.1"/>
    <property type="molecule type" value="Genomic_DNA"/>
</dbReference>
<evidence type="ECO:0000313" key="4">
    <source>
        <dbReference type="Proteomes" id="UP001233999"/>
    </source>
</evidence>
<keyword evidence="4" id="KW-1185">Reference proteome</keyword>
<dbReference type="PANTHER" id="PTHR13098">
    <property type="entry name" value="WOLFRAMIN"/>
    <property type="match status" value="1"/>
</dbReference>
<protein>
    <recommendedName>
        <fullName evidence="2">Wolframin EF-hand domain-containing protein</fullName>
    </recommendedName>
</protein>
<dbReference type="Proteomes" id="UP001233999">
    <property type="component" value="Unassembled WGS sequence"/>
</dbReference>
<name>A0AAD8EH01_DIPPU</name>
<dbReference type="Pfam" id="PF19914">
    <property type="entry name" value="WEF-hand"/>
    <property type="match status" value="1"/>
</dbReference>
<dbReference type="Gene3D" id="1.25.40.10">
    <property type="entry name" value="Tetratricopeptide repeat domain"/>
    <property type="match status" value="1"/>
</dbReference>
<evidence type="ECO:0000313" key="3">
    <source>
        <dbReference type="EMBL" id="KAJ9589811.1"/>
    </source>
</evidence>
<organism evidence="3 4">
    <name type="scientific">Diploptera punctata</name>
    <name type="common">Pacific beetle cockroach</name>
    <dbReference type="NCBI Taxonomy" id="6984"/>
    <lineage>
        <taxon>Eukaryota</taxon>
        <taxon>Metazoa</taxon>
        <taxon>Ecdysozoa</taxon>
        <taxon>Arthropoda</taxon>
        <taxon>Hexapoda</taxon>
        <taxon>Insecta</taxon>
        <taxon>Pterygota</taxon>
        <taxon>Neoptera</taxon>
        <taxon>Polyneoptera</taxon>
        <taxon>Dictyoptera</taxon>
        <taxon>Blattodea</taxon>
        <taxon>Blaberoidea</taxon>
        <taxon>Blaberidae</taxon>
        <taxon>Diplopterinae</taxon>
        <taxon>Diploptera</taxon>
    </lineage>
</organism>
<dbReference type="InterPro" id="IPR045460">
    <property type="entry name" value="Wolframin_EF-hand"/>
</dbReference>
<comment type="caution">
    <text evidence="3">The sequence shown here is derived from an EMBL/GenBank/DDBJ whole genome shotgun (WGS) entry which is preliminary data.</text>
</comment>
<dbReference type="InterPro" id="IPR026209">
    <property type="entry name" value="Wolframin_fam"/>
</dbReference>
<dbReference type="GO" id="GO:0055074">
    <property type="term" value="P:calcium ion homeostasis"/>
    <property type="evidence" value="ECO:0007669"/>
    <property type="project" value="TreeGrafter"/>
</dbReference>
<feature type="compositionally biased region" description="Basic and acidic residues" evidence="1">
    <location>
        <begin position="179"/>
        <end position="192"/>
    </location>
</feature>
<evidence type="ECO:0000256" key="1">
    <source>
        <dbReference type="SAM" id="MobiDB-lite"/>
    </source>
</evidence>
<gene>
    <name evidence="3" type="ORF">L9F63_027931</name>
</gene>
<feature type="compositionally biased region" description="Basic and acidic residues" evidence="1">
    <location>
        <begin position="139"/>
        <end position="171"/>
    </location>
</feature>
<sequence length="211" mass="23603">GPRGSLRRLRSQLAEDGCSESQVILAKILLEEKCDLDITKEENEKLGVYWLIKASEQGNMEATNILKHCLETGQGITEHNYLDVKACLSMSQDEKLARKAAREMFTSLSSGQDFITSDQLRRQMQLVDKGIERGVEPAQKTLKENEEKNVGDGDVTLEKDDLGTQQPKDDLAQESNDEWTSRGEYSGEKLTEDHLVSAAAMYARGEFSRSS</sequence>
<reference evidence="3" key="1">
    <citation type="journal article" date="2023" name="IScience">
        <title>Live-bearing cockroach genome reveals convergent evolutionary mechanisms linked to viviparity in insects and beyond.</title>
        <authorList>
            <person name="Fouks B."/>
            <person name="Harrison M.C."/>
            <person name="Mikhailova A.A."/>
            <person name="Marchal E."/>
            <person name="English S."/>
            <person name="Carruthers M."/>
            <person name="Jennings E.C."/>
            <person name="Chiamaka E.L."/>
            <person name="Frigard R.A."/>
            <person name="Pippel M."/>
            <person name="Attardo G.M."/>
            <person name="Benoit J.B."/>
            <person name="Bornberg-Bauer E."/>
            <person name="Tobe S.S."/>
        </authorList>
    </citation>
    <scope>NUCLEOTIDE SEQUENCE</scope>
    <source>
        <strain evidence="3">Stay&amp;Tobe</strain>
    </source>
</reference>
<dbReference type="AlphaFoldDB" id="A0AAD8EH01"/>
<reference evidence="3" key="2">
    <citation type="submission" date="2023-05" db="EMBL/GenBank/DDBJ databases">
        <authorList>
            <person name="Fouks B."/>
        </authorList>
    </citation>
    <scope>NUCLEOTIDE SEQUENCE</scope>
    <source>
        <strain evidence="3">Stay&amp;Tobe</strain>
        <tissue evidence="3">Testes</tissue>
    </source>
</reference>
<feature type="region of interest" description="Disordered" evidence="1">
    <location>
        <begin position="139"/>
        <end position="192"/>
    </location>
</feature>
<feature type="non-terminal residue" evidence="3">
    <location>
        <position position="211"/>
    </location>
</feature>
<dbReference type="GO" id="GO:0030968">
    <property type="term" value="P:endoplasmic reticulum unfolded protein response"/>
    <property type="evidence" value="ECO:0007669"/>
    <property type="project" value="TreeGrafter"/>
</dbReference>
<dbReference type="GO" id="GO:0005789">
    <property type="term" value="C:endoplasmic reticulum membrane"/>
    <property type="evidence" value="ECO:0007669"/>
    <property type="project" value="TreeGrafter"/>
</dbReference>
<feature type="non-terminal residue" evidence="3">
    <location>
        <position position="1"/>
    </location>
</feature>
<dbReference type="InterPro" id="IPR011990">
    <property type="entry name" value="TPR-like_helical_dom_sf"/>
</dbReference>
<proteinExistence type="predicted"/>
<dbReference type="Pfam" id="PF20023">
    <property type="entry name" value="WSLR"/>
    <property type="match status" value="1"/>
</dbReference>
<dbReference type="InterPro" id="IPR045458">
    <property type="entry name" value="Wolframin_Sel1-like_rpt"/>
</dbReference>
<accession>A0AAD8EH01</accession>
<dbReference type="PANTHER" id="PTHR13098:SF3">
    <property type="entry name" value="WOLFRAMIN"/>
    <property type="match status" value="1"/>
</dbReference>
<feature type="domain" description="Wolframin EF-hand" evidence="2">
    <location>
        <begin position="97"/>
        <end position="203"/>
    </location>
</feature>